<feature type="region of interest" description="Disordered" evidence="1">
    <location>
        <begin position="452"/>
        <end position="481"/>
    </location>
</feature>
<feature type="domain" description="Mce/MlaD" evidence="3">
    <location>
        <begin position="40"/>
        <end position="114"/>
    </location>
</feature>
<dbReference type="InterPro" id="IPR003399">
    <property type="entry name" value="Mce/MlaD"/>
</dbReference>
<sequence length="481" mass="51989">MRLSRNTRIQLLVLLAVTATAVAVMLFGLVRLPSLVGLGRYTVTVELPAAAGLYERANVTYRGTEVGEVRAVNLTPDNVEAVLSLRSDIQIPSDLVAEVHSVSAVGEQYVALSPRTADAPPLRDGDRVPADRTTTPVDINDLLDATNRGLKAIPGDNLRNLVDESYIAFNGLGPDISRLIKGTTSLAADADKSLPELLNVTDNIAPLLNTQTETSDSLRQWARRLADISGQLRDRDADVQGIVRDAAAGGDKVRELFDSLQMTVPILAANLAGVAPVMVTYRPALEQILVLLPQGVAAVQAIAVANRFSKQAYNGSFLSFNLNFNLPPVCSTGFLPAQQRRSPALEDYPDRPTGHLYCRVPQDSQFNVRGARNLPCVTRPGKRAPTVEMCESDENYVPLNDGLNWKGDPNATLSGQAIPEQPFATSPAAQAHPIAIAPYDPATGMYVTPDGQVLHQRDLEQTKDPKRSWQSMLLPPEAGER</sequence>
<evidence type="ECO:0000259" key="4">
    <source>
        <dbReference type="Pfam" id="PF11887"/>
    </source>
</evidence>
<feature type="domain" description="Mammalian cell entry C-terminal" evidence="4">
    <location>
        <begin position="120"/>
        <end position="290"/>
    </location>
</feature>
<dbReference type="NCBIfam" id="TIGR00996">
    <property type="entry name" value="Mtu_fam_mce"/>
    <property type="match status" value="1"/>
</dbReference>
<evidence type="ECO:0000259" key="3">
    <source>
        <dbReference type="Pfam" id="PF02470"/>
    </source>
</evidence>
<evidence type="ECO:0000256" key="2">
    <source>
        <dbReference type="SAM" id="Phobius"/>
    </source>
</evidence>
<dbReference type="Proteomes" id="UP001190466">
    <property type="component" value="Chromosome"/>
</dbReference>
<dbReference type="EMBL" id="OY726395">
    <property type="protein sequence ID" value="CAJ1586077.1"/>
    <property type="molecule type" value="Genomic_DNA"/>
</dbReference>
<dbReference type="Pfam" id="PF11887">
    <property type="entry name" value="Mce4_CUP1"/>
    <property type="match status" value="1"/>
</dbReference>
<dbReference type="PANTHER" id="PTHR33371:SF16">
    <property type="entry name" value="MCE-FAMILY PROTEIN MCE3F"/>
    <property type="match status" value="1"/>
</dbReference>
<gene>
    <name evidence="5" type="ORF">MU0050_004073</name>
</gene>
<dbReference type="PANTHER" id="PTHR33371">
    <property type="entry name" value="INTERMEMBRANE PHOSPHOLIPID TRANSPORT SYSTEM BINDING PROTEIN MLAD-RELATED"/>
    <property type="match status" value="1"/>
</dbReference>
<feature type="transmembrane region" description="Helical" evidence="2">
    <location>
        <begin position="12"/>
        <end position="30"/>
    </location>
</feature>
<proteinExistence type="predicted"/>
<dbReference type="InterPro" id="IPR024516">
    <property type="entry name" value="Mce_C"/>
</dbReference>
<dbReference type="RefSeq" id="WP_316512123.1">
    <property type="nucleotide sequence ID" value="NZ_OY726395.1"/>
</dbReference>
<name>A0ABN9P7B3_9MYCO</name>
<dbReference type="InterPro" id="IPR005693">
    <property type="entry name" value="Mce"/>
</dbReference>
<reference evidence="5 6" key="1">
    <citation type="submission" date="2023-08" db="EMBL/GenBank/DDBJ databases">
        <authorList>
            <person name="Folkvardsen B D."/>
            <person name="Norman A."/>
        </authorList>
    </citation>
    <scope>NUCLEOTIDE SEQUENCE [LARGE SCALE GENOMIC DNA]</scope>
    <source>
        <strain evidence="5 6">Mu0050</strain>
    </source>
</reference>
<protein>
    <submittedName>
        <fullName evidence="5">MlaD family protein</fullName>
    </submittedName>
</protein>
<organism evidence="5 6">
    <name type="scientific">[Mycobacterium] wendilense</name>
    <dbReference type="NCBI Taxonomy" id="3064284"/>
    <lineage>
        <taxon>Bacteria</taxon>
        <taxon>Bacillati</taxon>
        <taxon>Actinomycetota</taxon>
        <taxon>Actinomycetes</taxon>
        <taxon>Mycobacteriales</taxon>
        <taxon>Mycobacteriaceae</taxon>
        <taxon>Mycolicibacter</taxon>
    </lineage>
</organism>
<feature type="compositionally biased region" description="Basic and acidic residues" evidence="1">
    <location>
        <begin position="455"/>
        <end position="467"/>
    </location>
</feature>
<keyword evidence="6" id="KW-1185">Reference proteome</keyword>
<keyword evidence="2" id="KW-0472">Membrane</keyword>
<keyword evidence="2" id="KW-0812">Transmembrane</keyword>
<dbReference type="Pfam" id="PF02470">
    <property type="entry name" value="MlaD"/>
    <property type="match status" value="1"/>
</dbReference>
<evidence type="ECO:0000313" key="6">
    <source>
        <dbReference type="Proteomes" id="UP001190466"/>
    </source>
</evidence>
<feature type="compositionally biased region" description="Basic and acidic residues" evidence="1">
    <location>
        <begin position="121"/>
        <end position="130"/>
    </location>
</feature>
<evidence type="ECO:0000313" key="5">
    <source>
        <dbReference type="EMBL" id="CAJ1586077.1"/>
    </source>
</evidence>
<dbReference type="InterPro" id="IPR052336">
    <property type="entry name" value="MlaD_Phospholipid_Transporter"/>
</dbReference>
<feature type="region of interest" description="Disordered" evidence="1">
    <location>
        <begin position="116"/>
        <end position="135"/>
    </location>
</feature>
<evidence type="ECO:0000256" key="1">
    <source>
        <dbReference type="SAM" id="MobiDB-lite"/>
    </source>
</evidence>
<accession>A0ABN9P7B3</accession>
<keyword evidence="2" id="KW-1133">Transmembrane helix</keyword>